<proteinExistence type="predicted"/>
<protein>
    <submittedName>
        <fullName evidence="3">Uncharacterized protein</fullName>
    </submittedName>
</protein>
<feature type="region of interest" description="Disordered" evidence="2">
    <location>
        <begin position="349"/>
        <end position="373"/>
    </location>
</feature>
<accession>A0A7J7MW81</accession>
<keyword evidence="1" id="KW-0175">Coiled coil</keyword>
<keyword evidence="4" id="KW-1185">Reference proteome</keyword>
<feature type="coiled-coil region" evidence="1">
    <location>
        <begin position="223"/>
        <end position="250"/>
    </location>
</feature>
<feature type="region of interest" description="Disordered" evidence="2">
    <location>
        <begin position="69"/>
        <end position="88"/>
    </location>
</feature>
<feature type="compositionally biased region" description="Polar residues" evidence="2">
    <location>
        <begin position="364"/>
        <end position="373"/>
    </location>
</feature>
<sequence>MPHEFWPNVVSGFDDAFPDPGICRLDNGNHRGELWGVFGLHILRPDFVRFFDEAPEKFCQKGYTMNEKVPSTASNRRKRELAREGDPVTYKRKRKTIDPSTVVPPNTINSTNEGSEFETESAQAVLGTQPPLPNVSPNFDMNIPIIGGYYNDEGATSNDDIGPSDKSLLRSFRFHRARSIALGQTSESDLLKETIEQMKEKIELKRVVDKQCTLEFTDLPRQLDVKILKCKNLEEKNTSLEAELRQKSGLEDCNQSLFVELNKKCKEIESLKVVNAFLMEQINLQLPLATPVRLPKFTINTTLAKKYKDLLDAYENIKKKLIVKEDFRQKLVNAEKKIKSLEANNSEWGHRSFDGKTQARLGSKPQNQNFLSSSRPSRISLMHEGIGGYGVRHVRSEQPGQTDPEVCGILFWCKSLQHLSIELDKD</sequence>
<dbReference type="AlphaFoldDB" id="A0A7J7MW81"/>
<evidence type="ECO:0000313" key="3">
    <source>
        <dbReference type="EMBL" id="KAF6158948.1"/>
    </source>
</evidence>
<name>A0A7J7MW81_9MAGN</name>
<organism evidence="3 4">
    <name type="scientific">Kingdonia uniflora</name>
    <dbReference type="NCBI Taxonomy" id="39325"/>
    <lineage>
        <taxon>Eukaryota</taxon>
        <taxon>Viridiplantae</taxon>
        <taxon>Streptophyta</taxon>
        <taxon>Embryophyta</taxon>
        <taxon>Tracheophyta</taxon>
        <taxon>Spermatophyta</taxon>
        <taxon>Magnoliopsida</taxon>
        <taxon>Ranunculales</taxon>
        <taxon>Circaeasteraceae</taxon>
        <taxon>Kingdonia</taxon>
    </lineage>
</organism>
<reference evidence="3 4" key="1">
    <citation type="journal article" date="2020" name="IScience">
        <title>Genome Sequencing of the Endangered Kingdonia uniflora (Circaeasteraceae, Ranunculales) Reveals Potential Mechanisms of Evolutionary Specialization.</title>
        <authorList>
            <person name="Sun Y."/>
            <person name="Deng T."/>
            <person name="Zhang A."/>
            <person name="Moore M.J."/>
            <person name="Landis J.B."/>
            <person name="Lin N."/>
            <person name="Zhang H."/>
            <person name="Zhang X."/>
            <person name="Huang J."/>
            <person name="Zhang X."/>
            <person name="Sun H."/>
            <person name="Wang H."/>
        </authorList>
    </citation>
    <scope>NUCLEOTIDE SEQUENCE [LARGE SCALE GENOMIC DNA]</scope>
    <source>
        <strain evidence="3">TB1705</strain>
        <tissue evidence="3">Leaf</tissue>
    </source>
</reference>
<dbReference type="Proteomes" id="UP000541444">
    <property type="component" value="Unassembled WGS sequence"/>
</dbReference>
<comment type="caution">
    <text evidence="3">The sequence shown here is derived from an EMBL/GenBank/DDBJ whole genome shotgun (WGS) entry which is preliminary data.</text>
</comment>
<dbReference type="EMBL" id="JACGCM010001210">
    <property type="protein sequence ID" value="KAF6158948.1"/>
    <property type="molecule type" value="Genomic_DNA"/>
</dbReference>
<evidence type="ECO:0000256" key="2">
    <source>
        <dbReference type="SAM" id="MobiDB-lite"/>
    </source>
</evidence>
<gene>
    <name evidence="3" type="ORF">GIB67_042029</name>
</gene>
<evidence type="ECO:0000256" key="1">
    <source>
        <dbReference type="SAM" id="Coils"/>
    </source>
</evidence>
<evidence type="ECO:0000313" key="4">
    <source>
        <dbReference type="Proteomes" id="UP000541444"/>
    </source>
</evidence>